<reference evidence="2 3" key="1">
    <citation type="submission" date="2019-02" db="EMBL/GenBank/DDBJ databases">
        <title>Deep-cultivation of Planctomycetes and their phenomic and genomic characterization uncovers novel biology.</title>
        <authorList>
            <person name="Wiegand S."/>
            <person name="Jogler M."/>
            <person name="Boedeker C."/>
            <person name="Pinto D."/>
            <person name="Vollmers J."/>
            <person name="Rivas-Marin E."/>
            <person name="Kohn T."/>
            <person name="Peeters S.H."/>
            <person name="Heuer A."/>
            <person name="Rast P."/>
            <person name="Oberbeckmann S."/>
            <person name="Bunk B."/>
            <person name="Jeske O."/>
            <person name="Meyerdierks A."/>
            <person name="Storesund J.E."/>
            <person name="Kallscheuer N."/>
            <person name="Luecker S."/>
            <person name="Lage O.M."/>
            <person name="Pohl T."/>
            <person name="Merkel B.J."/>
            <person name="Hornburger P."/>
            <person name="Mueller R.-W."/>
            <person name="Bruemmer F."/>
            <person name="Labrenz M."/>
            <person name="Spormann A.M."/>
            <person name="Op Den Camp H."/>
            <person name="Overmann J."/>
            <person name="Amann R."/>
            <person name="Jetten M.S.M."/>
            <person name="Mascher T."/>
            <person name="Medema M.H."/>
            <person name="Devos D.P."/>
            <person name="Kaster A.-K."/>
            <person name="Ovreas L."/>
            <person name="Rohde M."/>
            <person name="Galperin M.Y."/>
            <person name="Jogler C."/>
        </authorList>
    </citation>
    <scope>NUCLEOTIDE SEQUENCE [LARGE SCALE GENOMIC DNA]</scope>
    <source>
        <strain evidence="2 3">Q31b</strain>
    </source>
</reference>
<evidence type="ECO:0000313" key="3">
    <source>
        <dbReference type="Proteomes" id="UP000315471"/>
    </source>
</evidence>
<dbReference type="OrthoDB" id="88153at203682"/>
<dbReference type="Proteomes" id="UP000315471">
    <property type="component" value="Unassembled WGS sequence"/>
</dbReference>
<gene>
    <name evidence="2" type="ORF">Q31b_26580</name>
</gene>
<organism evidence="2 3">
    <name type="scientific">Novipirellula aureliae</name>
    <dbReference type="NCBI Taxonomy" id="2527966"/>
    <lineage>
        <taxon>Bacteria</taxon>
        <taxon>Pseudomonadati</taxon>
        <taxon>Planctomycetota</taxon>
        <taxon>Planctomycetia</taxon>
        <taxon>Pirellulales</taxon>
        <taxon>Pirellulaceae</taxon>
        <taxon>Novipirellula</taxon>
    </lineage>
</organism>
<name>A0A5C6E249_9BACT</name>
<proteinExistence type="predicted"/>
<dbReference type="EMBL" id="SJPY01000004">
    <property type="protein sequence ID" value="TWU41219.1"/>
    <property type="molecule type" value="Genomic_DNA"/>
</dbReference>
<sequence>MESASNSPSADEIASLVVERLLNSGKLPDLANSNLMTIEEQTIEQVDQVTRLVMGELLAKQSKQAVPPTSCPKCGGAMKERKPQHRSLESRRGKVNFMTDVFHCEACRLDFFPSDENTAV</sequence>
<evidence type="ECO:0000256" key="1">
    <source>
        <dbReference type="SAM" id="MobiDB-lite"/>
    </source>
</evidence>
<dbReference type="RefSeq" id="WP_146600075.1">
    <property type="nucleotide sequence ID" value="NZ_SJPY01000004.1"/>
</dbReference>
<feature type="compositionally biased region" description="Basic and acidic residues" evidence="1">
    <location>
        <begin position="78"/>
        <end position="89"/>
    </location>
</feature>
<comment type="caution">
    <text evidence="2">The sequence shown here is derived from an EMBL/GenBank/DDBJ whole genome shotgun (WGS) entry which is preliminary data.</text>
</comment>
<protein>
    <submittedName>
        <fullName evidence="2">Uncharacterized protein</fullName>
    </submittedName>
</protein>
<evidence type="ECO:0000313" key="2">
    <source>
        <dbReference type="EMBL" id="TWU41219.1"/>
    </source>
</evidence>
<keyword evidence="3" id="KW-1185">Reference proteome</keyword>
<dbReference type="AlphaFoldDB" id="A0A5C6E249"/>
<feature type="region of interest" description="Disordered" evidence="1">
    <location>
        <begin position="64"/>
        <end position="89"/>
    </location>
</feature>
<accession>A0A5C6E249</accession>